<reference evidence="4" key="1">
    <citation type="journal article" date="2015" name="Genome Announc.">
        <title>Draft genome sequence of the fungus Penicillium brasilianum MG11.</title>
        <authorList>
            <person name="Horn F."/>
            <person name="Linde J."/>
            <person name="Mattern D.J."/>
            <person name="Walther G."/>
            <person name="Guthke R."/>
            <person name="Brakhage A.A."/>
            <person name="Valiante V."/>
        </authorList>
    </citation>
    <scope>NUCLEOTIDE SEQUENCE [LARGE SCALE GENOMIC DNA]</scope>
    <source>
        <strain evidence="4">MG11</strain>
    </source>
</reference>
<dbReference type="PANTHER" id="PTHR43056">
    <property type="entry name" value="PEPTIDASE S9 PROLYL OLIGOPEPTIDASE"/>
    <property type="match status" value="1"/>
</dbReference>
<dbReference type="SUPFAM" id="SSF49785">
    <property type="entry name" value="Galactose-binding domain-like"/>
    <property type="match status" value="1"/>
</dbReference>
<keyword evidence="4" id="KW-1185">Reference proteome</keyword>
<feature type="domain" description="Xaa-Pro dipeptidyl-peptidase C-terminal" evidence="2">
    <location>
        <begin position="336"/>
        <end position="593"/>
    </location>
</feature>
<organism evidence="3 4">
    <name type="scientific">Penicillium brasilianum</name>
    <dbReference type="NCBI Taxonomy" id="104259"/>
    <lineage>
        <taxon>Eukaryota</taxon>
        <taxon>Fungi</taxon>
        <taxon>Dikarya</taxon>
        <taxon>Ascomycota</taxon>
        <taxon>Pezizomycotina</taxon>
        <taxon>Eurotiomycetes</taxon>
        <taxon>Eurotiomycetidae</taxon>
        <taxon>Eurotiales</taxon>
        <taxon>Aspergillaceae</taxon>
        <taxon>Penicillium</taxon>
    </lineage>
</organism>
<dbReference type="Gene3D" id="1.10.3020.20">
    <property type="match status" value="1"/>
</dbReference>
<dbReference type="GO" id="GO:0072330">
    <property type="term" value="P:monocarboxylic acid biosynthetic process"/>
    <property type="evidence" value="ECO:0007669"/>
    <property type="project" value="UniProtKB-ARBA"/>
</dbReference>
<dbReference type="OrthoDB" id="2578740at2759"/>
<dbReference type="GO" id="GO:0008239">
    <property type="term" value="F:dipeptidyl-peptidase activity"/>
    <property type="evidence" value="ECO:0007669"/>
    <property type="project" value="InterPro"/>
</dbReference>
<dbReference type="InterPro" id="IPR008979">
    <property type="entry name" value="Galactose-bd-like_sf"/>
</dbReference>
<name>A0A0F7TWG9_PENBI</name>
<dbReference type="NCBIfam" id="TIGR00976">
    <property type="entry name" value="CocE_NonD"/>
    <property type="match status" value="1"/>
</dbReference>
<dbReference type="InterPro" id="IPR005674">
    <property type="entry name" value="CocE/Ser_esterase"/>
</dbReference>
<proteinExistence type="predicted"/>
<dbReference type="Pfam" id="PF08530">
    <property type="entry name" value="PepX_C"/>
    <property type="match status" value="1"/>
</dbReference>
<dbReference type="Gene3D" id="3.40.50.1820">
    <property type="entry name" value="alpha/beta hydrolase"/>
    <property type="match status" value="1"/>
</dbReference>
<dbReference type="STRING" id="104259.A0A0F7TWG9"/>
<dbReference type="EMBL" id="CDHK01000010">
    <property type="protein sequence ID" value="CEJ61038.1"/>
    <property type="molecule type" value="Genomic_DNA"/>
</dbReference>
<keyword evidence="1" id="KW-0378">Hydrolase</keyword>
<dbReference type="PANTHER" id="PTHR43056:SF10">
    <property type="entry name" value="COCE_NOND FAMILY, PUTATIVE (AFU_ORTHOLOGUE AFUA_7G00600)-RELATED"/>
    <property type="match status" value="1"/>
</dbReference>
<dbReference type="Gene3D" id="2.60.120.260">
    <property type="entry name" value="Galactose-binding domain-like"/>
    <property type="match status" value="1"/>
</dbReference>
<sequence length="597" mass="67319">MTAVSVQEKLKRQFPDTVYTPLPSPNKHPAYTYHGFFPGKVEQLPRGHVKESGFQAFPVDVTWEHDQAIPMRDGITLYGDVFRPSSGDEKVPAIIPWSPYGKVGTGIFNYDRMGPWRMGIPYQQLSGYETFEGPNPAEWCARGYAVVDIDARGCAHSEGDTTFWGEQEATDIYDSITWIATQPWCNGAVVMTGNSWLAISQVNFVSRLTHPNLKAIAPWEGMTDLYTHNICRGGVPNPGFCEFIVGGFAGFGNIEDVGAMLRQRPLFDEYWDAKQIKPENIRDIPMYLTASYSTGLHCEGSFKTFETAQTSRKWLRVHASQEWHDLYRPEAMDDLQRFYDFYAKGIQNGWEAETPKVRLTLLGYDGSFARTVEERPEKQWPPASQHNIRYYLDASAKTLISTQPPASSSIAHESHSLTDCSDFVVYFDKYTELCGRPFVKLYMSCDSADDMDVVVQLRKVSASGKLLESLNWSPMPKPQPEVPDVNVAKHLGQQGMLRASHHVSLRSRQNDDEFPVYGHDRRESIPAGTVVPLLVPIWPVGMVFEAGEGLILRVSGHDMSLPEVEMMRLKEPVDENRGKHTIYTGGDYASYLVLPFI</sequence>
<dbReference type="InterPro" id="IPR029058">
    <property type="entry name" value="AB_hydrolase_fold"/>
</dbReference>
<accession>A0A0F7TWG9</accession>
<dbReference type="SMART" id="SM00939">
    <property type="entry name" value="PepX_C"/>
    <property type="match status" value="1"/>
</dbReference>
<dbReference type="InterPro" id="IPR000383">
    <property type="entry name" value="Xaa-Pro-like_dom"/>
</dbReference>
<evidence type="ECO:0000313" key="4">
    <source>
        <dbReference type="Proteomes" id="UP000042958"/>
    </source>
</evidence>
<protein>
    <recommendedName>
        <fullName evidence="2">Xaa-Pro dipeptidyl-peptidase C-terminal domain-containing protein</fullName>
    </recommendedName>
</protein>
<dbReference type="GO" id="GO:0017000">
    <property type="term" value="P:antibiotic biosynthetic process"/>
    <property type="evidence" value="ECO:0007669"/>
    <property type="project" value="UniProtKB-ARBA"/>
</dbReference>
<dbReference type="AlphaFoldDB" id="A0A0F7TWG9"/>
<evidence type="ECO:0000259" key="2">
    <source>
        <dbReference type="SMART" id="SM00939"/>
    </source>
</evidence>
<gene>
    <name evidence="3" type="ORF">PMG11_09583</name>
</gene>
<dbReference type="Proteomes" id="UP000042958">
    <property type="component" value="Unassembled WGS sequence"/>
</dbReference>
<evidence type="ECO:0000256" key="1">
    <source>
        <dbReference type="ARBA" id="ARBA00022801"/>
    </source>
</evidence>
<dbReference type="SUPFAM" id="SSF53474">
    <property type="entry name" value="alpha/beta-Hydrolases"/>
    <property type="match status" value="1"/>
</dbReference>
<dbReference type="InterPro" id="IPR050585">
    <property type="entry name" value="Xaa-Pro_dipeptidyl-ppase/CocE"/>
</dbReference>
<dbReference type="Pfam" id="PF02129">
    <property type="entry name" value="Peptidase_S15"/>
    <property type="match status" value="1"/>
</dbReference>
<evidence type="ECO:0000313" key="3">
    <source>
        <dbReference type="EMBL" id="CEJ61038.1"/>
    </source>
</evidence>
<dbReference type="InterPro" id="IPR013736">
    <property type="entry name" value="Xaa-Pro_dipept_C"/>
</dbReference>